<dbReference type="Proteomes" id="UP000176678">
    <property type="component" value="Unassembled WGS sequence"/>
</dbReference>
<comment type="caution">
    <text evidence="3">The sequence shown here is derived from an EMBL/GenBank/DDBJ whole genome shotgun (WGS) entry which is preliminary data.</text>
</comment>
<feature type="region of interest" description="Disordered" evidence="1">
    <location>
        <begin position="1"/>
        <end position="22"/>
    </location>
</feature>
<feature type="domain" description="Helix-turn-helix" evidence="2">
    <location>
        <begin position="27"/>
        <end position="72"/>
    </location>
</feature>
<dbReference type="SUPFAM" id="SSF46955">
    <property type="entry name" value="Putative DNA-binding domain"/>
    <property type="match status" value="1"/>
</dbReference>
<dbReference type="NCBIfam" id="TIGR01764">
    <property type="entry name" value="excise"/>
    <property type="match status" value="1"/>
</dbReference>
<evidence type="ECO:0000313" key="4">
    <source>
        <dbReference type="Proteomes" id="UP000176678"/>
    </source>
</evidence>
<dbReference type="EMBL" id="MGES01000052">
    <property type="protein sequence ID" value="OGL88343.1"/>
    <property type="molecule type" value="Genomic_DNA"/>
</dbReference>
<reference evidence="3 4" key="1">
    <citation type="journal article" date="2016" name="Nat. Commun.">
        <title>Thousands of microbial genomes shed light on interconnected biogeochemical processes in an aquifer system.</title>
        <authorList>
            <person name="Anantharaman K."/>
            <person name="Brown C.T."/>
            <person name="Hug L.A."/>
            <person name="Sharon I."/>
            <person name="Castelle C.J."/>
            <person name="Probst A.J."/>
            <person name="Thomas B.C."/>
            <person name="Singh A."/>
            <person name="Wilkins M.J."/>
            <person name="Karaoz U."/>
            <person name="Brodie E.L."/>
            <person name="Williams K.H."/>
            <person name="Hubbard S.S."/>
            <person name="Banfield J.F."/>
        </authorList>
    </citation>
    <scope>NUCLEOTIDE SEQUENCE [LARGE SCALE GENOMIC DNA]</scope>
</reference>
<accession>A0A1F7VD28</accession>
<gene>
    <name evidence="3" type="ORF">A3H75_02335</name>
</gene>
<feature type="non-terminal residue" evidence="3">
    <location>
        <position position="85"/>
    </location>
</feature>
<organism evidence="3 4">
    <name type="scientific">Candidatus Uhrbacteria bacterium RIFCSPLOWO2_02_FULL_51_9</name>
    <dbReference type="NCBI Taxonomy" id="1802410"/>
    <lineage>
        <taxon>Bacteria</taxon>
        <taxon>Candidatus Uhriibacteriota</taxon>
    </lineage>
</organism>
<dbReference type="Pfam" id="PF12728">
    <property type="entry name" value="HTH_17"/>
    <property type="match status" value="1"/>
</dbReference>
<dbReference type="InterPro" id="IPR009061">
    <property type="entry name" value="DNA-bd_dom_put_sf"/>
</dbReference>
<sequence length="85" mass="9376">MITHSSNNGHARGGMPPAHQRLLPPRETAMWLGISQATLYRLVERREIAVVRISNSLRFTEQDIEAYIASRRTAAGSSAAEASEN</sequence>
<evidence type="ECO:0000256" key="1">
    <source>
        <dbReference type="SAM" id="MobiDB-lite"/>
    </source>
</evidence>
<protein>
    <recommendedName>
        <fullName evidence="2">Helix-turn-helix domain-containing protein</fullName>
    </recommendedName>
</protein>
<dbReference type="InterPro" id="IPR010093">
    <property type="entry name" value="SinI_DNA-bd"/>
</dbReference>
<proteinExistence type="predicted"/>
<evidence type="ECO:0000259" key="2">
    <source>
        <dbReference type="Pfam" id="PF12728"/>
    </source>
</evidence>
<dbReference type="GO" id="GO:0003677">
    <property type="term" value="F:DNA binding"/>
    <property type="evidence" value="ECO:0007669"/>
    <property type="project" value="InterPro"/>
</dbReference>
<dbReference type="InterPro" id="IPR041657">
    <property type="entry name" value="HTH_17"/>
</dbReference>
<evidence type="ECO:0000313" key="3">
    <source>
        <dbReference type="EMBL" id="OGL88343.1"/>
    </source>
</evidence>
<name>A0A1F7VD28_9BACT</name>
<dbReference type="AlphaFoldDB" id="A0A1F7VD28"/>